<protein>
    <submittedName>
        <fullName evidence="3">Diguanylate cyclase</fullName>
    </submittedName>
</protein>
<feature type="domain" description="GGDEF" evidence="2">
    <location>
        <begin position="244"/>
        <end position="377"/>
    </location>
</feature>
<keyword evidence="1" id="KW-0812">Transmembrane</keyword>
<dbReference type="InterPro" id="IPR050469">
    <property type="entry name" value="Diguanylate_Cyclase"/>
</dbReference>
<dbReference type="InterPro" id="IPR029787">
    <property type="entry name" value="Nucleotide_cyclase"/>
</dbReference>
<evidence type="ECO:0000313" key="3">
    <source>
        <dbReference type="EMBL" id="GAY78804.1"/>
    </source>
</evidence>
<evidence type="ECO:0000313" key="4">
    <source>
        <dbReference type="Proteomes" id="UP000319716"/>
    </source>
</evidence>
<evidence type="ECO:0000256" key="1">
    <source>
        <dbReference type="SAM" id="Phobius"/>
    </source>
</evidence>
<sequence length="377" mass="43225">MTSPSCSSILHFYDFYLRLKRYEKIVIQTNDPYGENGTDNDRKFIVFCTNLFTFSLIAHVLLIPVFSFLGNPLILTLDLAAAALDLFCLALNRKGYVRIASFLWVLELSVLSSSCVLVFGWQQGHYYYLFTLIPIVFFARWPGVLRIAVSLVLFGDTLFLYDYTHTHAPVTPLMPFMATSMYLINVAINFIGLGYASYFYRARSEQLQQQLLRKANTDDLTGIHNRRSFECRAQVQLEQTDHQNECALIYFDLDHFKRINDSYGHAAGDRALKMVANACRRVLRKEDLFARIGGEEFAVFLAHTSRDEAISIAERLRMQIESCCLTFQDGKRFFLSASIGLASPRLNEKRLDHLMANSDLALYQAKRDGRNRVVSFI</sequence>
<gene>
    <name evidence="3" type="ORF">NBRC111894_4358</name>
</gene>
<feature type="transmembrane region" description="Helical" evidence="1">
    <location>
        <begin position="44"/>
        <end position="67"/>
    </location>
</feature>
<dbReference type="Proteomes" id="UP000319716">
    <property type="component" value="Unassembled WGS sequence"/>
</dbReference>
<dbReference type="SUPFAM" id="SSF55073">
    <property type="entry name" value="Nucleotide cyclase"/>
    <property type="match status" value="1"/>
</dbReference>
<accession>A0A4Y1ZIQ8</accession>
<keyword evidence="1" id="KW-0472">Membrane</keyword>
<organism evidence="3 4">
    <name type="scientific">Sporolactobacillus inulinus</name>
    <dbReference type="NCBI Taxonomy" id="2078"/>
    <lineage>
        <taxon>Bacteria</taxon>
        <taxon>Bacillati</taxon>
        <taxon>Bacillota</taxon>
        <taxon>Bacilli</taxon>
        <taxon>Bacillales</taxon>
        <taxon>Sporolactobacillaceae</taxon>
        <taxon>Sporolactobacillus</taxon>
    </lineage>
</organism>
<dbReference type="Gene3D" id="3.30.70.270">
    <property type="match status" value="1"/>
</dbReference>
<reference evidence="3 4" key="1">
    <citation type="submission" date="2017-11" db="EMBL/GenBank/DDBJ databases">
        <title>Draft Genome Sequence of Sporolactobacillus inulinus NBRC 111894 Isolated from Koso, a Japanese Sugar-Vegetable Fermented Beverage.</title>
        <authorList>
            <person name="Chiou T.Y."/>
            <person name="Oshima K."/>
            <person name="Suda W."/>
            <person name="Hattori M."/>
            <person name="Takahashi T."/>
        </authorList>
    </citation>
    <scope>NUCLEOTIDE SEQUENCE [LARGE SCALE GENOMIC DNA]</scope>
    <source>
        <strain evidence="3 4">NBRC111894</strain>
    </source>
</reference>
<evidence type="ECO:0000259" key="2">
    <source>
        <dbReference type="PROSITE" id="PS50887"/>
    </source>
</evidence>
<dbReference type="FunFam" id="3.30.70.270:FF:000001">
    <property type="entry name" value="Diguanylate cyclase domain protein"/>
    <property type="match status" value="1"/>
</dbReference>
<dbReference type="PANTHER" id="PTHR45138">
    <property type="entry name" value="REGULATORY COMPONENTS OF SENSORY TRANSDUCTION SYSTEM"/>
    <property type="match status" value="1"/>
</dbReference>
<dbReference type="AlphaFoldDB" id="A0A4Y1ZIQ8"/>
<dbReference type="PANTHER" id="PTHR45138:SF9">
    <property type="entry name" value="DIGUANYLATE CYCLASE DGCM-RELATED"/>
    <property type="match status" value="1"/>
</dbReference>
<keyword evidence="1" id="KW-1133">Transmembrane helix</keyword>
<dbReference type="SMART" id="SM00267">
    <property type="entry name" value="GGDEF"/>
    <property type="match status" value="1"/>
</dbReference>
<feature type="transmembrane region" description="Helical" evidence="1">
    <location>
        <begin position="99"/>
        <end position="119"/>
    </location>
</feature>
<dbReference type="CDD" id="cd01949">
    <property type="entry name" value="GGDEF"/>
    <property type="match status" value="1"/>
</dbReference>
<name>A0A4Y1ZIQ8_9BACL</name>
<dbReference type="InterPro" id="IPR043128">
    <property type="entry name" value="Rev_trsase/Diguanyl_cyclase"/>
</dbReference>
<feature type="transmembrane region" description="Helical" evidence="1">
    <location>
        <begin position="125"/>
        <end position="141"/>
    </location>
</feature>
<dbReference type="GO" id="GO:0052621">
    <property type="term" value="F:diguanylate cyclase activity"/>
    <property type="evidence" value="ECO:0007669"/>
    <property type="project" value="TreeGrafter"/>
</dbReference>
<dbReference type="InterPro" id="IPR000160">
    <property type="entry name" value="GGDEF_dom"/>
</dbReference>
<comment type="caution">
    <text evidence="3">The sequence shown here is derived from an EMBL/GenBank/DDBJ whole genome shotgun (WGS) entry which is preliminary data.</text>
</comment>
<dbReference type="NCBIfam" id="TIGR00254">
    <property type="entry name" value="GGDEF"/>
    <property type="match status" value="1"/>
</dbReference>
<dbReference type="EMBL" id="BEXB01000063">
    <property type="protein sequence ID" value="GAY78804.1"/>
    <property type="molecule type" value="Genomic_DNA"/>
</dbReference>
<dbReference type="Pfam" id="PF00990">
    <property type="entry name" value="GGDEF"/>
    <property type="match status" value="1"/>
</dbReference>
<proteinExistence type="predicted"/>
<dbReference type="PROSITE" id="PS50887">
    <property type="entry name" value="GGDEF"/>
    <property type="match status" value="1"/>
</dbReference>
<feature type="transmembrane region" description="Helical" evidence="1">
    <location>
        <begin position="176"/>
        <end position="200"/>
    </location>
</feature>